<keyword evidence="2" id="KW-1185">Reference proteome</keyword>
<accession>A0A2V3IY42</accession>
<dbReference type="OrthoDB" id="10542009at2759"/>
<protein>
    <submittedName>
        <fullName evidence="1">Uncharacterized protein</fullName>
    </submittedName>
</protein>
<proteinExistence type="predicted"/>
<evidence type="ECO:0000313" key="2">
    <source>
        <dbReference type="Proteomes" id="UP000247409"/>
    </source>
</evidence>
<gene>
    <name evidence="1" type="ORF">BWQ96_03321</name>
</gene>
<dbReference type="EMBL" id="NBIV01000031">
    <property type="protein sequence ID" value="PXF46983.1"/>
    <property type="molecule type" value="Genomic_DNA"/>
</dbReference>
<dbReference type="Proteomes" id="UP000247409">
    <property type="component" value="Unassembled WGS sequence"/>
</dbReference>
<reference evidence="1 2" key="1">
    <citation type="journal article" date="2018" name="Mol. Biol. Evol.">
        <title>Analysis of the draft genome of the red seaweed Gracilariopsis chorda provides insights into genome size evolution in Rhodophyta.</title>
        <authorList>
            <person name="Lee J."/>
            <person name="Yang E.C."/>
            <person name="Graf L."/>
            <person name="Yang J.H."/>
            <person name="Qiu H."/>
            <person name="Zel Zion U."/>
            <person name="Chan C.X."/>
            <person name="Stephens T.G."/>
            <person name="Weber A.P.M."/>
            <person name="Boo G.H."/>
            <person name="Boo S.M."/>
            <person name="Kim K.M."/>
            <person name="Shin Y."/>
            <person name="Jung M."/>
            <person name="Lee S.J."/>
            <person name="Yim H.S."/>
            <person name="Lee J.H."/>
            <person name="Bhattacharya D."/>
            <person name="Yoon H.S."/>
        </authorList>
    </citation>
    <scope>NUCLEOTIDE SEQUENCE [LARGE SCALE GENOMIC DNA]</scope>
    <source>
        <strain evidence="1 2">SKKU-2015</strain>
        <tissue evidence="1">Whole body</tissue>
    </source>
</reference>
<evidence type="ECO:0000313" key="1">
    <source>
        <dbReference type="EMBL" id="PXF46983.1"/>
    </source>
</evidence>
<dbReference type="AlphaFoldDB" id="A0A2V3IY42"/>
<organism evidence="1 2">
    <name type="scientific">Gracilariopsis chorda</name>
    <dbReference type="NCBI Taxonomy" id="448386"/>
    <lineage>
        <taxon>Eukaryota</taxon>
        <taxon>Rhodophyta</taxon>
        <taxon>Florideophyceae</taxon>
        <taxon>Rhodymeniophycidae</taxon>
        <taxon>Gracilariales</taxon>
        <taxon>Gracilariaceae</taxon>
        <taxon>Gracilariopsis</taxon>
    </lineage>
</organism>
<name>A0A2V3IY42_9FLOR</name>
<sequence length="184" mass="20362">MGEYASKISGFIAPSVAKLGADTTRRSAPASMCSKQAMRSVRQTRRRFLTTASLACLYATAGPQRAEALTTVTEALLELRAVREALETIVDLARDTKYDVLRLQLRAAPLNRIRAAGSVLYRGISDSEKRNRAEKAYKEVIQAVERADVTALRVSRGEIEEDVERLVQDVQKLVGDFIALFESE</sequence>
<comment type="caution">
    <text evidence="1">The sequence shown here is derived from an EMBL/GenBank/DDBJ whole genome shotgun (WGS) entry which is preliminary data.</text>
</comment>